<name>A0A1I2DE94_9BURK</name>
<dbReference type="InterPro" id="IPR013325">
    <property type="entry name" value="RNA_pol_sigma_r2"/>
</dbReference>
<feature type="domain" description="RNA polymerase sigma factor 70 region 4 type 2" evidence="6">
    <location>
        <begin position="102"/>
        <end position="152"/>
    </location>
</feature>
<dbReference type="GO" id="GO:0003677">
    <property type="term" value="F:DNA binding"/>
    <property type="evidence" value="ECO:0007669"/>
    <property type="project" value="InterPro"/>
</dbReference>
<dbReference type="PANTHER" id="PTHR43133:SF63">
    <property type="entry name" value="RNA POLYMERASE SIGMA FACTOR FECI-RELATED"/>
    <property type="match status" value="1"/>
</dbReference>
<evidence type="ECO:0000256" key="2">
    <source>
        <dbReference type="ARBA" id="ARBA00023015"/>
    </source>
</evidence>
<evidence type="ECO:0000259" key="6">
    <source>
        <dbReference type="Pfam" id="PF08281"/>
    </source>
</evidence>
<organism evidence="7 8">
    <name type="scientific">Paracidovorax wautersii</name>
    <dbReference type="NCBI Taxonomy" id="1177982"/>
    <lineage>
        <taxon>Bacteria</taxon>
        <taxon>Pseudomonadati</taxon>
        <taxon>Pseudomonadota</taxon>
        <taxon>Betaproteobacteria</taxon>
        <taxon>Burkholderiales</taxon>
        <taxon>Comamonadaceae</taxon>
        <taxon>Paracidovorax</taxon>
    </lineage>
</organism>
<dbReference type="PANTHER" id="PTHR43133">
    <property type="entry name" value="RNA POLYMERASE ECF-TYPE SIGMA FACTO"/>
    <property type="match status" value="1"/>
</dbReference>
<keyword evidence="2" id="KW-0805">Transcription regulation</keyword>
<dbReference type="Gene3D" id="1.10.1740.10">
    <property type="match status" value="1"/>
</dbReference>
<comment type="similarity">
    <text evidence="1">Belongs to the sigma-70 factor family. ECF subfamily.</text>
</comment>
<evidence type="ECO:0000313" key="8">
    <source>
        <dbReference type="Proteomes" id="UP000199119"/>
    </source>
</evidence>
<dbReference type="InterPro" id="IPR014284">
    <property type="entry name" value="RNA_pol_sigma-70_dom"/>
</dbReference>
<dbReference type="InterPro" id="IPR036388">
    <property type="entry name" value="WH-like_DNA-bd_sf"/>
</dbReference>
<keyword evidence="8" id="KW-1185">Reference proteome</keyword>
<evidence type="ECO:0000259" key="5">
    <source>
        <dbReference type="Pfam" id="PF04542"/>
    </source>
</evidence>
<gene>
    <name evidence="7" type="ORF">SAMN04489711_105151</name>
</gene>
<dbReference type="EMBL" id="FONX01000005">
    <property type="protein sequence ID" value="SFE78922.1"/>
    <property type="molecule type" value="Genomic_DNA"/>
</dbReference>
<keyword evidence="4" id="KW-0804">Transcription</keyword>
<accession>A0A1I2DE94</accession>
<protein>
    <submittedName>
        <fullName evidence="7">RNA polymerase sigma-70 factor, ECF subfamily</fullName>
    </submittedName>
</protein>
<dbReference type="STRING" id="1177982.SAMN04489711_105151"/>
<dbReference type="InterPro" id="IPR007627">
    <property type="entry name" value="RNA_pol_sigma70_r2"/>
</dbReference>
<evidence type="ECO:0000256" key="1">
    <source>
        <dbReference type="ARBA" id="ARBA00010641"/>
    </source>
</evidence>
<keyword evidence="3" id="KW-0731">Sigma factor</keyword>
<dbReference type="Pfam" id="PF04542">
    <property type="entry name" value="Sigma70_r2"/>
    <property type="match status" value="1"/>
</dbReference>
<dbReference type="InterPro" id="IPR039425">
    <property type="entry name" value="RNA_pol_sigma-70-like"/>
</dbReference>
<dbReference type="SUPFAM" id="SSF88659">
    <property type="entry name" value="Sigma3 and sigma4 domains of RNA polymerase sigma factors"/>
    <property type="match status" value="1"/>
</dbReference>
<dbReference type="NCBIfam" id="TIGR02937">
    <property type="entry name" value="sigma70-ECF"/>
    <property type="match status" value="1"/>
</dbReference>
<feature type="domain" description="RNA polymerase sigma-70 region 2" evidence="5">
    <location>
        <begin position="4"/>
        <end position="69"/>
    </location>
</feature>
<dbReference type="Gene3D" id="1.10.10.10">
    <property type="entry name" value="Winged helix-like DNA-binding domain superfamily/Winged helix DNA-binding domain"/>
    <property type="match status" value="1"/>
</dbReference>
<reference evidence="8" key="1">
    <citation type="submission" date="2016-10" db="EMBL/GenBank/DDBJ databases">
        <authorList>
            <person name="Varghese N."/>
            <person name="Submissions S."/>
        </authorList>
    </citation>
    <scope>NUCLEOTIDE SEQUENCE [LARGE SCALE GENOMIC DNA]</scope>
    <source>
        <strain evidence="8">DSM 27981</strain>
    </source>
</reference>
<evidence type="ECO:0000256" key="3">
    <source>
        <dbReference type="ARBA" id="ARBA00023082"/>
    </source>
</evidence>
<dbReference type="InterPro" id="IPR013324">
    <property type="entry name" value="RNA_pol_sigma_r3/r4-like"/>
</dbReference>
<dbReference type="SUPFAM" id="SSF88946">
    <property type="entry name" value="Sigma2 domain of RNA polymerase sigma factors"/>
    <property type="match status" value="1"/>
</dbReference>
<sequence length="157" mass="17838">MEAMFREHHGWLHGRLRRRLANASDADDVAAETFLRVAEDGGRSDIREPRAFLTTLAKRVLFGLWRRRDLEQAYLDTLRHMPQALALSPEEHALMLDAIQHIDRALGALPAPVKAAFLLSRLDGLTYPDIARQLGVSLATVERHMQRALLHCLRYAP</sequence>
<proteinExistence type="inferred from homology"/>
<evidence type="ECO:0000256" key="4">
    <source>
        <dbReference type="ARBA" id="ARBA00023163"/>
    </source>
</evidence>
<dbReference type="AlphaFoldDB" id="A0A1I2DE94"/>
<dbReference type="Pfam" id="PF08281">
    <property type="entry name" value="Sigma70_r4_2"/>
    <property type="match status" value="1"/>
</dbReference>
<dbReference type="GO" id="GO:0006352">
    <property type="term" value="P:DNA-templated transcription initiation"/>
    <property type="evidence" value="ECO:0007669"/>
    <property type="project" value="InterPro"/>
</dbReference>
<evidence type="ECO:0000313" key="7">
    <source>
        <dbReference type="EMBL" id="SFE78922.1"/>
    </source>
</evidence>
<dbReference type="InterPro" id="IPR013249">
    <property type="entry name" value="RNA_pol_sigma70_r4_t2"/>
</dbReference>
<dbReference type="Proteomes" id="UP000199119">
    <property type="component" value="Unassembled WGS sequence"/>
</dbReference>
<dbReference type="GO" id="GO:0016987">
    <property type="term" value="F:sigma factor activity"/>
    <property type="evidence" value="ECO:0007669"/>
    <property type="project" value="UniProtKB-KW"/>
</dbReference>